<name>A0A6A4SB32_SCOMX</name>
<gene>
    <name evidence="2" type="ORF">F2P81_017995</name>
</gene>
<feature type="region of interest" description="Disordered" evidence="1">
    <location>
        <begin position="1"/>
        <end position="21"/>
    </location>
</feature>
<evidence type="ECO:0000256" key="1">
    <source>
        <dbReference type="SAM" id="MobiDB-lite"/>
    </source>
</evidence>
<accession>A0A6A4SB32</accession>
<dbReference type="EMBL" id="VEVO01000016">
    <property type="protein sequence ID" value="KAF0028890.1"/>
    <property type="molecule type" value="Genomic_DNA"/>
</dbReference>
<dbReference type="Proteomes" id="UP000438429">
    <property type="component" value="Unassembled WGS sequence"/>
</dbReference>
<comment type="caution">
    <text evidence="2">The sequence shown here is derived from an EMBL/GenBank/DDBJ whole genome shotgun (WGS) entry which is preliminary data.</text>
</comment>
<reference evidence="2 3" key="1">
    <citation type="submission" date="2019-06" db="EMBL/GenBank/DDBJ databases">
        <title>Draft genomes of female and male turbot (Scophthalmus maximus).</title>
        <authorList>
            <person name="Xu H."/>
            <person name="Xu X.-W."/>
            <person name="Shao C."/>
            <person name="Chen S."/>
        </authorList>
    </citation>
    <scope>NUCLEOTIDE SEQUENCE [LARGE SCALE GENOMIC DNA]</scope>
    <source>
        <strain evidence="2">Ysfricsl-2016a</strain>
        <tissue evidence="2">Blood</tissue>
    </source>
</reference>
<dbReference type="AlphaFoldDB" id="A0A6A4SB32"/>
<evidence type="ECO:0000313" key="2">
    <source>
        <dbReference type="EMBL" id="KAF0028890.1"/>
    </source>
</evidence>
<protein>
    <submittedName>
        <fullName evidence="2">Uncharacterized protein</fullName>
    </submittedName>
</protein>
<evidence type="ECO:0000313" key="3">
    <source>
        <dbReference type="Proteomes" id="UP000438429"/>
    </source>
</evidence>
<sequence>MNRTHEQTREEEEQQPVPVTGSLSSIHRFNRLLSTSRQFIWTRTRTRTRNRTRCSNRGRCNFLLTSSLRRFVFDPR</sequence>
<proteinExistence type="predicted"/>
<organism evidence="2 3">
    <name type="scientific">Scophthalmus maximus</name>
    <name type="common">Turbot</name>
    <name type="synonym">Psetta maxima</name>
    <dbReference type="NCBI Taxonomy" id="52904"/>
    <lineage>
        <taxon>Eukaryota</taxon>
        <taxon>Metazoa</taxon>
        <taxon>Chordata</taxon>
        <taxon>Craniata</taxon>
        <taxon>Vertebrata</taxon>
        <taxon>Euteleostomi</taxon>
        <taxon>Actinopterygii</taxon>
        <taxon>Neopterygii</taxon>
        <taxon>Teleostei</taxon>
        <taxon>Neoteleostei</taxon>
        <taxon>Acanthomorphata</taxon>
        <taxon>Carangaria</taxon>
        <taxon>Pleuronectiformes</taxon>
        <taxon>Pleuronectoidei</taxon>
        <taxon>Scophthalmidae</taxon>
        <taxon>Scophthalmus</taxon>
    </lineage>
</organism>